<proteinExistence type="predicted"/>
<organism evidence="2 3">
    <name type="scientific">Nannocystis bainbridge</name>
    <dbReference type="NCBI Taxonomy" id="2995303"/>
    <lineage>
        <taxon>Bacteria</taxon>
        <taxon>Pseudomonadati</taxon>
        <taxon>Myxococcota</taxon>
        <taxon>Polyangia</taxon>
        <taxon>Nannocystales</taxon>
        <taxon>Nannocystaceae</taxon>
        <taxon>Nannocystis</taxon>
    </lineage>
</organism>
<protein>
    <submittedName>
        <fullName evidence="2">Saccharopine dehydrogenase NADP-binding domain-containing protein</fullName>
    </submittedName>
</protein>
<dbReference type="SUPFAM" id="SSF51735">
    <property type="entry name" value="NAD(P)-binding Rossmann-fold domains"/>
    <property type="match status" value="1"/>
</dbReference>
<evidence type="ECO:0000259" key="1">
    <source>
        <dbReference type="Pfam" id="PF03435"/>
    </source>
</evidence>
<dbReference type="InterPro" id="IPR036291">
    <property type="entry name" value="NAD(P)-bd_dom_sf"/>
</dbReference>
<dbReference type="InterPro" id="IPR005097">
    <property type="entry name" value="Sacchrp_dh_NADP-bd"/>
</dbReference>
<sequence length="354" mass="37487">MREWVLYGANGYTGELIARQAASEGLRPILAGRDAPAIRRLAGELGLEARVFALDDPEALRRGLAGAALVLHAAGPFSRTSAPMVAACLESEVHYLDITGEIPVFEACRAQDARARERGVVLMPGVGFDVVPSDCLAKALAEALPEATRLELAILALGELSRGTTKTMIEHLGAGGVVREGGRLVPIAPGSRTRTVRLGGRERLVVAVPWGDLATAYASTGIENITTWMSFPKAQIRGMRALRLLAPLLRLRPVIKVLQALVDRRVTGPDEQVREAGSSEIWGRVEAPDGRAVEGRVRTPEGYKFTVIASLASVRRMLEAAPAAGYQTPATAFGSGFVATLPGCSLTVPETAGA</sequence>
<reference evidence="2 3" key="1">
    <citation type="submission" date="2022-11" db="EMBL/GenBank/DDBJ databases">
        <title>Minimal conservation of predation-associated metabolite biosynthetic gene clusters underscores biosynthetic potential of Myxococcota including descriptions for ten novel species: Archangium lansinium sp. nov., Myxococcus landrumus sp. nov., Nannocystis bai.</title>
        <authorList>
            <person name="Ahearne A."/>
            <person name="Stevens C."/>
            <person name="Dowd S."/>
        </authorList>
    </citation>
    <scope>NUCLEOTIDE SEQUENCE [LARGE SCALE GENOMIC DNA]</scope>
    <source>
        <strain evidence="2 3">BB15-2</strain>
    </source>
</reference>
<dbReference type="Gene3D" id="3.40.50.720">
    <property type="entry name" value="NAD(P)-binding Rossmann-like Domain"/>
    <property type="match status" value="1"/>
</dbReference>
<comment type="caution">
    <text evidence="2">The sequence shown here is derived from an EMBL/GenBank/DDBJ whole genome shotgun (WGS) entry which is preliminary data.</text>
</comment>
<feature type="domain" description="Saccharopine dehydrogenase NADP binding" evidence="1">
    <location>
        <begin position="5"/>
        <end position="123"/>
    </location>
</feature>
<dbReference type="Pfam" id="PF03435">
    <property type="entry name" value="Sacchrp_dh_NADP"/>
    <property type="match status" value="1"/>
</dbReference>
<gene>
    <name evidence="2" type="ORF">POL25_39510</name>
</gene>
<dbReference type="EMBL" id="JAQNDL010000004">
    <property type="protein sequence ID" value="MDC0723043.1"/>
    <property type="molecule type" value="Genomic_DNA"/>
</dbReference>
<accession>A0ABT5EC85</accession>
<dbReference type="RefSeq" id="WP_272091580.1">
    <property type="nucleotide sequence ID" value="NZ_JAQNDL010000004.1"/>
</dbReference>
<dbReference type="PANTHER" id="PTHR43781:SF1">
    <property type="entry name" value="SACCHAROPINE DEHYDROGENASE"/>
    <property type="match status" value="1"/>
</dbReference>
<keyword evidence="3" id="KW-1185">Reference proteome</keyword>
<evidence type="ECO:0000313" key="2">
    <source>
        <dbReference type="EMBL" id="MDC0723043.1"/>
    </source>
</evidence>
<dbReference type="Proteomes" id="UP001221686">
    <property type="component" value="Unassembled WGS sequence"/>
</dbReference>
<dbReference type="PANTHER" id="PTHR43781">
    <property type="entry name" value="SACCHAROPINE DEHYDROGENASE"/>
    <property type="match status" value="1"/>
</dbReference>
<name>A0ABT5EC85_9BACT</name>
<evidence type="ECO:0000313" key="3">
    <source>
        <dbReference type="Proteomes" id="UP001221686"/>
    </source>
</evidence>